<dbReference type="InterPro" id="IPR001232">
    <property type="entry name" value="SKP1-like"/>
</dbReference>
<dbReference type="InterPro" id="IPR011333">
    <property type="entry name" value="SKP1/BTB/POZ_sf"/>
</dbReference>
<organism evidence="8 9">
    <name type="scientific">Solanum commersonii</name>
    <name type="common">Commerson's wild potato</name>
    <name type="synonym">Commerson's nightshade</name>
    <dbReference type="NCBI Taxonomy" id="4109"/>
    <lineage>
        <taxon>Eukaryota</taxon>
        <taxon>Viridiplantae</taxon>
        <taxon>Streptophyta</taxon>
        <taxon>Embryophyta</taxon>
        <taxon>Tracheophyta</taxon>
        <taxon>Spermatophyta</taxon>
        <taxon>Magnoliopsida</taxon>
        <taxon>eudicotyledons</taxon>
        <taxon>Gunneridae</taxon>
        <taxon>Pentapetalae</taxon>
        <taxon>asterids</taxon>
        <taxon>lamiids</taxon>
        <taxon>Solanales</taxon>
        <taxon>Solanaceae</taxon>
        <taxon>Solanoideae</taxon>
        <taxon>Solaneae</taxon>
        <taxon>Solanum</taxon>
    </lineage>
</organism>
<evidence type="ECO:0000259" key="7">
    <source>
        <dbReference type="Pfam" id="PF03931"/>
    </source>
</evidence>
<evidence type="ECO:0000259" key="6">
    <source>
        <dbReference type="Pfam" id="PF01466"/>
    </source>
</evidence>
<dbReference type="SUPFAM" id="SSF81382">
    <property type="entry name" value="Skp1 dimerisation domain-like"/>
    <property type="match status" value="2"/>
</dbReference>
<keyword evidence="5" id="KW-0472">Membrane</keyword>
<dbReference type="InterPro" id="IPR036296">
    <property type="entry name" value="SKP1-like_dim_sf"/>
</dbReference>
<name>A0A9J5WHC5_SOLCO</name>
<dbReference type="AlphaFoldDB" id="A0A9J5WHC5"/>
<feature type="transmembrane region" description="Helical" evidence="5">
    <location>
        <begin position="253"/>
        <end position="275"/>
    </location>
</feature>
<gene>
    <name evidence="8" type="ORF">H5410_054877</name>
</gene>
<feature type="domain" description="SKP1 component POZ" evidence="7">
    <location>
        <begin position="7"/>
        <end position="64"/>
    </location>
</feature>
<dbReference type="OrthoDB" id="2342932at2759"/>
<dbReference type="InterPro" id="IPR016073">
    <property type="entry name" value="Skp1_comp_POZ"/>
</dbReference>
<feature type="domain" description="SKP1 component POZ" evidence="7">
    <location>
        <begin position="170"/>
        <end position="226"/>
    </location>
</feature>
<evidence type="ECO:0000256" key="1">
    <source>
        <dbReference type="ARBA" id="ARBA00004906"/>
    </source>
</evidence>
<evidence type="ECO:0000256" key="5">
    <source>
        <dbReference type="SAM" id="Phobius"/>
    </source>
</evidence>
<dbReference type="GO" id="GO:0006511">
    <property type="term" value="P:ubiquitin-dependent protein catabolic process"/>
    <property type="evidence" value="ECO:0007669"/>
    <property type="project" value="InterPro"/>
</dbReference>
<accession>A0A9J5WHC5</accession>
<keyword evidence="5" id="KW-0812">Transmembrane</keyword>
<dbReference type="InterPro" id="IPR016072">
    <property type="entry name" value="Skp1_comp_dimer"/>
</dbReference>
<evidence type="ECO:0008006" key="10">
    <source>
        <dbReference type="Google" id="ProtNLM"/>
    </source>
</evidence>
<dbReference type="Pfam" id="PF03931">
    <property type="entry name" value="Skp1_POZ"/>
    <property type="match status" value="2"/>
</dbReference>
<dbReference type="Pfam" id="PF01466">
    <property type="entry name" value="Skp1"/>
    <property type="match status" value="2"/>
</dbReference>
<evidence type="ECO:0000256" key="4">
    <source>
        <dbReference type="SAM" id="MobiDB-lite"/>
    </source>
</evidence>
<dbReference type="SUPFAM" id="SSF54695">
    <property type="entry name" value="POZ domain"/>
    <property type="match status" value="2"/>
</dbReference>
<comment type="similarity">
    <text evidence="2">Belongs to the SKP1 family.</text>
</comment>
<feature type="region of interest" description="Disordered" evidence="4">
    <location>
        <begin position="304"/>
        <end position="344"/>
    </location>
</feature>
<keyword evidence="3" id="KW-0833">Ubl conjugation pathway</keyword>
<feature type="compositionally biased region" description="Acidic residues" evidence="4">
    <location>
        <begin position="315"/>
        <end position="344"/>
    </location>
</feature>
<feature type="domain" description="SKP1 component dimerisation" evidence="6">
    <location>
        <begin position="104"/>
        <end position="148"/>
    </location>
</feature>
<feature type="domain" description="SKP1 component dimerisation" evidence="6">
    <location>
        <begin position="265"/>
        <end position="311"/>
    </location>
</feature>
<evidence type="ECO:0000313" key="8">
    <source>
        <dbReference type="EMBL" id="KAG5574743.1"/>
    </source>
</evidence>
<proteinExistence type="inferred from homology"/>
<dbReference type="GO" id="GO:0009867">
    <property type="term" value="P:jasmonic acid mediated signaling pathway"/>
    <property type="evidence" value="ECO:0007669"/>
    <property type="project" value="UniProtKB-ARBA"/>
</dbReference>
<comment type="caution">
    <text evidence="8">The sequence shown here is derived from an EMBL/GenBank/DDBJ whole genome shotgun (WGS) entry which is preliminary data.</text>
</comment>
<protein>
    <recommendedName>
        <fullName evidence="10">SKP1-like protein</fullName>
    </recommendedName>
</protein>
<dbReference type="FunFam" id="3.30.710.10:FF:000124">
    <property type="entry name" value="Protein CBG09126"/>
    <property type="match status" value="2"/>
</dbReference>
<dbReference type="EMBL" id="JACXVP010000011">
    <property type="protein sequence ID" value="KAG5574743.1"/>
    <property type="molecule type" value="Genomic_DNA"/>
</dbReference>
<dbReference type="Proteomes" id="UP000824120">
    <property type="component" value="Chromosome 11"/>
</dbReference>
<keyword evidence="5" id="KW-1133">Transmembrane helix</keyword>
<feature type="non-terminal residue" evidence="8">
    <location>
        <position position="344"/>
    </location>
</feature>
<evidence type="ECO:0000256" key="3">
    <source>
        <dbReference type="ARBA" id="ARBA00022786"/>
    </source>
</evidence>
<evidence type="ECO:0000313" key="9">
    <source>
        <dbReference type="Proteomes" id="UP000824120"/>
    </source>
</evidence>
<dbReference type="SMART" id="SM00512">
    <property type="entry name" value="Skp1"/>
    <property type="match status" value="2"/>
</dbReference>
<comment type="pathway">
    <text evidence="1">Protein modification; protein ubiquitination.</text>
</comment>
<reference evidence="8 9" key="1">
    <citation type="submission" date="2020-09" db="EMBL/GenBank/DDBJ databases">
        <title>De no assembly of potato wild relative species, Solanum commersonii.</title>
        <authorList>
            <person name="Cho K."/>
        </authorList>
    </citation>
    <scope>NUCLEOTIDE SEQUENCE [LARGE SCALE GENOMIC DNA]</scope>
    <source>
        <strain evidence="8">LZ3.2</strain>
        <tissue evidence="8">Leaf</tissue>
    </source>
</reference>
<dbReference type="Gene3D" id="3.30.710.10">
    <property type="entry name" value="Potassium Channel Kv1.1, Chain A"/>
    <property type="match status" value="2"/>
</dbReference>
<sequence>MASSSKKMLILKSSNGDEFEIEELIAVQSITIKNMVEDDYTLIPLPNVNTQNLIVIIEYMKKHAEKTDSNEEEIKEFDKNFVKDKNYQKIFEIVLAANYLHISDLMNLLCMTIADKIKNKSVSAIRKIFNVTNDHTPEEEEKIREEHKVLSFLPNSSSMASSSSAPESKILTLKSADNDEFQVEASIAVQSIAIKNMVEDGYTDIPLVNISSEVLIKIIDYLTKHAEKSGCSEDELKEFDDEFVKMSIKKMSLFVYAANFLHIAGLTSLLCQAIADKIKNKSVNAIRRIFDITGDYTAEEEAEVRAEHDWAHEGELDDTADEDDVVRDENEGESDDNDTSEEET</sequence>
<feature type="compositionally biased region" description="Basic and acidic residues" evidence="4">
    <location>
        <begin position="304"/>
        <end position="314"/>
    </location>
</feature>
<dbReference type="InterPro" id="IPR016897">
    <property type="entry name" value="SKP1"/>
</dbReference>
<evidence type="ECO:0000256" key="2">
    <source>
        <dbReference type="ARBA" id="ARBA00009993"/>
    </source>
</evidence>
<dbReference type="PANTHER" id="PTHR11165">
    <property type="entry name" value="SKP1"/>
    <property type="match status" value="1"/>
</dbReference>
<keyword evidence="9" id="KW-1185">Reference proteome</keyword>